<protein>
    <submittedName>
        <fullName evidence="2">Uncharacterized protein</fullName>
    </submittedName>
</protein>
<proteinExistence type="predicted"/>
<gene>
    <name evidence="2" type="ORF">CHYS00102_LOCUS4712</name>
</gene>
<feature type="compositionally biased region" description="Basic and acidic residues" evidence="1">
    <location>
        <begin position="93"/>
        <end position="102"/>
    </location>
</feature>
<evidence type="ECO:0000256" key="1">
    <source>
        <dbReference type="SAM" id="MobiDB-lite"/>
    </source>
</evidence>
<feature type="region of interest" description="Disordered" evidence="1">
    <location>
        <begin position="93"/>
        <end position="246"/>
    </location>
</feature>
<feature type="compositionally biased region" description="Basic residues" evidence="1">
    <location>
        <begin position="137"/>
        <end position="152"/>
    </location>
</feature>
<reference evidence="2" key="1">
    <citation type="submission" date="2021-01" db="EMBL/GenBank/DDBJ databases">
        <authorList>
            <person name="Corre E."/>
            <person name="Pelletier E."/>
            <person name="Niang G."/>
            <person name="Scheremetjew M."/>
            <person name="Finn R."/>
            <person name="Kale V."/>
            <person name="Holt S."/>
            <person name="Cochrane G."/>
            <person name="Meng A."/>
            <person name="Brown T."/>
            <person name="Cohen L."/>
        </authorList>
    </citation>
    <scope>NUCLEOTIDE SEQUENCE</scope>
    <source>
        <strain evidence="2">308</strain>
    </source>
</reference>
<dbReference type="EMBL" id="HBFR01006551">
    <property type="protein sequence ID" value="CAD8877528.1"/>
    <property type="molecule type" value="Transcribed_RNA"/>
</dbReference>
<accession>A0A7S1B7L6</accession>
<feature type="compositionally biased region" description="Polar residues" evidence="1">
    <location>
        <begin position="114"/>
        <end position="127"/>
    </location>
</feature>
<evidence type="ECO:0000313" key="2">
    <source>
        <dbReference type="EMBL" id="CAD8877528.1"/>
    </source>
</evidence>
<dbReference type="AlphaFoldDB" id="A0A7S1B7L6"/>
<name>A0A7S1B7L6_9STRA</name>
<feature type="compositionally biased region" description="Basic and acidic residues" evidence="1">
    <location>
        <begin position="153"/>
        <end position="195"/>
    </location>
</feature>
<sequence length="246" mass="27289">MPLFKVGEIVRVAARTWPGMNKQGGVGKVINVNDDAGTVDVKYVLGGRERKIEFKFVNTNAFGDSCNAGIGDGTFETAEEKEFSKRILEVKNERKSDKDHSPLRIYSEGILEKNSPSENEMKSQNISDEAHPQKPTHISHKGEKKKVQRSALKKLDIDTRTIGKPEGKNVEKCVKAEDKLKNNEHKSQQRSERNGSENAKNKKTKISSAPQNEGKVEQDALPGVTSPGLRTHECNVPKAANTIEEK</sequence>
<organism evidence="2">
    <name type="scientific">Corethron hystrix</name>
    <dbReference type="NCBI Taxonomy" id="216773"/>
    <lineage>
        <taxon>Eukaryota</taxon>
        <taxon>Sar</taxon>
        <taxon>Stramenopiles</taxon>
        <taxon>Ochrophyta</taxon>
        <taxon>Bacillariophyta</taxon>
        <taxon>Coscinodiscophyceae</taxon>
        <taxon>Corethrophycidae</taxon>
        <taxon>Corethrales</taxon>
        <taxon>Corethraceae</taxon>
        <taxon>Corethron</taxon>
    </lineage>
</organism>